<dbReference type="InterPro" id="IPR002893">
    <property type="entry name" value="Znf_MYND"/>
</dbReference>
<dbReference type="Gene3D" id="6.10.140.2220">
    <property type="match status" value="1"/>
</dbReference>
<keyword evidence="7" id="KW-1185">Reference proteome</keyword>
<organism evidence="6 7">
    <name type="scientific">Triparma columacea</name>
    <dbReference type="NCBI Taxonomy" id="722753"/>
    <lineage>
        <taxon>Eukaryota</taxon>
        <taxon>Sar</taxon>
        <taxon>Stramenopiles</taxon>
        <taxon>Ochrophyta</taxon>
        <taxon>Bolidophyceae</taxon>
        <taxon>Parmales</taxon>
        <taxon>Triparmaceae</taxon>
        <taxon>Triparma</taxon>
    </lineage>
</organism>
<dbReference type="Pfam" id="PF01753">
    <property type="entry name" value="zf-MYND"/>
    <property type="match status" value="1"/>
</dbReference>
<evidence type="ECO:0000313" key="7">
    <source>
        <dbReference type="Proteomes" id="UP001165065"/>
    </source>
</evidence>
<keyword evidence="2 4" id="KW-0863">Zinc-finger</keyword>
<dbReference type="EMBL" id="BRYA01000130">
    <property type="protein sequence ID" value="GMI40494.1"/>
    <property type="molecule type" value="Genomic_DNA"/>
</dbReference>
<evidence type="ECO:0000256" key="2">
    <source>
        <dbReference type="ARBA" id="ARBA00022771"/>
    </source>
</evidence>
<accession>A0A9W7G9J5</accession>
<feature type="domain" description="MYND-type" evidence="5">
    <location>
        <begin position="197"/>
        <end position="241"/>
    </location>
</feature>
<evidence type="ECO:0000256" key="1">
    <source>
        <dbReference type="ARBA" id="ARBA00022723"/>
    </source>
</evidence>
<keyword evidence="3" id="KW-0862">Zinc</keyword>
<dbReference type="SUPFAM" id="SSF144232">
    <property type="entry name" value="HIT/MYND zinc finger-like"/>
    <property type="match status" value="1"/>
</dbReference>
<gene>
    <name evidence="6" type="ORF">TrCOL_g10992</name>
</gene>
<dbReference type="PROSITE" id="PS50865">
    <property type="entry name" value="ZF_MYND_2"/>
    <property type="match status" value="1"/>
</dbReference>
<evidence type="ECO:0000256" key="4">
    <source>
        <dbReference type="PROSITE-ProRule" id="PRU00134"/>
    </source>
</evidence>
<name>A0A9W7G9J5_9STRA</name>
<keyword evidence="1" id="KW-0479">Metal-binding</keyword>
<sequence>MSQAPWEASARSQLTALLPPHADPECVDDIINCGSQAILGMYLTNLAEAKKNGFFIASTQMSYDENDKYFCLYSVGFTSLGLPEIVLKNVHKSFKATATSVFFRVYQILTAGTPFLPGHGVSSNGVKYIVAQPSKSELRQLQDEFLGQACTLFGEVQCYELLVSNALFGFSHEQLPPTIPNAVVPVRIETLRSCALSGDCGRLSSTTAKVKLMQCSACKHYYYCSKACQKKHWKLGHKAACKEITRLHQQQRMEVDSGVHLNKEQMEERFNCEMDATFSSLPLVSYLRVVLYNTSHQLYMSSGGQIERGRIMGFKDGNKNNVSDDNVQFIRIYEAMKRPLTETFVWGVAEAVGMEEEKFINEHREEFKEIFKDVGRMWIDGN</sequence>
<dbReference type="Proteomes" id="UP001165065">
    <property type="component" value="Unassembled WGS sequence"/>
</dbReference>
<protein>
    <recommendedName>
        <fullName evidence="5">MYND-type domain-containing protein</fullName>
    </recommendedName>
</protein>
<proteinExistence type="predicted"/>
<dbReference type="GO" id="GO:0008270">
    <property type="term" value="F:zinc ion binding"/>
    <property type="evidence" value="ECO:0007669"/>
    <property type="project" value="UniProtKB-KW"/>
</dbReference>
<evidence type="ECO:0000256" key="3">
    <source>
        <dbReference type="ARBA" id="ARBA00022833"/>
    </source>
</evidence>
<evidence type="ECO:0000259" key="5">
    <source>
        <dbReference type="PROSITE" id="PS50865"/>
    </source>
</evidence>
<reference evidence="7" key="1">
    <citation type="journal article" date="2023" name="Commun. Biol.">
        <title>Genome analysis of Parmales, the sister group of diatoms, reveals the evolutionary specialization of diatoms from phago-mixotrophs to photoautotrophs.</title>
        <authorList>
            <person name="Ban H."/>
            <person name="Sato S."/>
            <person name="Yoshikawa S."/>
            <person name="Yamada K."/>
            <person name="Nakamura Y."/>
            <person name="Ichinomiya M."/>
            <person name="Sato N."/>
            <person name="Blanc-Mathieu R."/>
            <person name="Endo H."/>
            <person name="Kuwata A."/>
            <person name="Ogata H."/>
        </authorList>
    </citation>
    <scope>NUCLEOTIDE SEQUENCE [LARGE SCALE GENOMIC DNA]</scope>
</reference>
<comment type="caution">
    <text evidence="6">The sequence shown here is derived from an EMBL/GenBank/DDBJ whole genome shotgun (WGS) entry which is preliminary data.</text>
</comment>
<evidence type="ECO:0000313" key="6">
    <source>
        <dbReference type="EMBL" id="GMI40494.1"/>
    </source>
</evidence>
<dbReference type="OrthoDB" id="61900at2759"/>
<dbReference type="AlphaFoldDB" id="A0A9W7G9J5"/>